<keyword evidence="2" id="KW-1185">Reference proteome</keyword>
<organism evidence="1 2">
    <name type="scientific">Holotrichia oblita</name>
    <name type="common">Chafer beetle</name>
    <dbReference type="NCBI Taxonomy" id="644536"/>
    <lineage>
        <taxon>Eukaryota</taxon>
        <taxon>Metazoa</taxon>
        <taxon>Ecdysozoa</taxon>
        <taxon>Arthropoda</taxon>
        <taxon>Hexapoda</taxon>
        <taxon>Insecta</taxon>
        <taxon>Pterygota</taxon>
        <taxon>Neoptera</taxon>
        <taxon>Endopterygota</taxon>
        <taxon>Coleoptera</taxon>
        <taxon>Polyphaga</taxon>
        <taxon>Scarabaeiformia</taxon>
        <taxon>Scarabaeidae</taxon>
        <taxon>Melolonthinae</taxon>
        <taxon>Holotrichia</taxon>
    </lineage>
</organism>
<protein>
    <submittedName>
        <fullName evidence="1">Polo kinase kinase</fullName>
    </submittedName>
</protein>
<sequence>MDLLITGYCYRCASPLNLRNKQIMELRARHLPNCLVSPQAAHIQKILIPVLAVVIMLLLVLIVYLIYMGPFLYKNYRGVGPESPYQEVTMLR</sequence>
<keyword evidence="1" id="KW-0418">Kinase</keyword>
<keyword evidence="1" id="KW-0808">Transferase</keyword>
<evidence type="ECO:0000313" key="2">
    <source>
        <dbReference type="Proteomes" id="UP001056778"/>
    </source>
</evidence>
<dbReference type="EMBL" id="CM043021">
    <property type="protein sequence ID" value="KAI4458263.1"/>
    <property type="molecule type" value="Genomic_DNA"/>
</dbReference>
<name>A0ACB9SSG9_HOLOL</name>
<comment type="caution">
    <text evidence="1">The sequence shown here is derived from an EMBL/GenBank/DDBJ whole genome shotgun (WGS) entry which is preliminary data.</text>
</comment>
<proteinExistence type="predicted"/>
<reference evidence="1" key="1">
    <citation type="submission" date="2022-04" db="EMBL/GenBank/DDBJ databases">
        <title>Chromosome-scale genome assembly of Holotrichia oblita Faldermann.</title>
        <authorList>
            <person name="Rongchong L."/>
        </authorList>
    </citation>
    <scope>NUCLEOTIDE SEQUENCE</scope>
    <source>
        <strain evidence="1">81SQS9</strain>
    </source>
</reference>
<dbReference type="Proteomes" id="UP001056778">
    <property type="component" value="Chromosome 7"/>
</dbReference>
<gene>
    <name evidence="1" type="ORF">MML48_7g00015554</name>
</gene>
<evidence type="ECO:0000313" key="1">
    <source>
        <dbReference type="EMBL" id="KAI4458263.1"/>
    </source>
</evidence>
<accession>A0ACB9SSG9</accession>